<dbReference type="EMBL" id="BARS01030280">
    <property type="protein sequence ID" value="GAG19989.1"/>
    <property type="molecule type" value="Genomic_DNA"/>
</dbReference>
<organism evidence="1">
    <name type="scientific">marine sediment metagenome</name>
    <dbReference type="NCBI Taxonomy" id="412755"/>
    <lineage>
        <taxon>unclassified sequences</taxon>
        <taxon>metagenomes</taxon>
        <taxon>ecological metagenomes</taxon>
    </lineage>
</organism>
<evidence type="ECO:0000313" key="1">
    <source>
        <dbReference type="EMBL" id="GAG19989.1"/>
    </source>
</evidence>
<protein>
    <submittedName>
        <fullName evidence="1">Uncharacterized protein</fullName>
    </submittedName>
</protein>
<feature type="non-terminal residue" evidence="1">
    <location>
        <position position="1"/>
    </location>
</feature>
<reference evidence="1" key="1">
    <citation type="journal article" date="2014" name="Front. Microbiol.">
        <title>High frequency of phylogenetically diverse reductive dehalogenase-homologous genes in deep subseafloor sedimentary metagenomes.</title>
        <authorList>
            <person name="Kawai M."/>
            <person name="Futagami T."/>
            <person name="Toyoda A."/>
            <person name="Takaki Y."/>
            <person name="Nishi S."/>
            <person name="Hori S."/>
            <person name="Arai W."/>
            <person name="Tsubouchi T."/>
            <person name="Morono Y."/>
            <person name="Uchiyama I."/>
            <person name="Ito T."/>
            <person name="Fujiyama A."/>
            <person name="Inagaki F."/>
            <person name="Takami H."/>
        </authorList>
    </citation>
    <scope>NUCLEOTIDE SEQUENCE</scope>
    <source>
        <strain evidence="1">Expedition CK06-06</strain>
    </source>
</reference>
<accession>X0VNQ9</accession>
<name>X0VNQ9_9ZZZZ</name>
<proteinExistence type="predicted"/>
<gene>
    <name evidence="1" type="ORF">S01H1_47238</name>
</gene>
<sequence>NAVAKHIQEKGFKSVIIITDNCDSLSDEWHTFLKDEVPELYCVFLEDGQRPQDLDIQEYGWGGGYGRRGFHGCTENITGIFDSDVGKK</sequence>
<comment type="caution">
    <text evidence="1">The sequence shown here is derived from an EMBL/GenBank/DDBJ whole genome shotgun (WGS) entry which is preliminary data.</text>
</comment>
<dbReference type="AlphaFoldDB" id="X0VNQ9"/>